<evidence type="ECO:0000256" key="2">
    <source>
        <dbReference type="ARBA" id="ARBA00023002"/>
    </source>
</evidence>
<keyword evidence="2" id="KW-0560">Oxidoreductase</keyword>
<dbReference type="GO" id="GO:0016491">
    <property type="term" value="F:oxidoreductase activity"/>
    <property type="evidence" value="ECO:0007669"/>
    <property type="project" value="UniProtKB-KW"/>
</dbReference>
<dbReference type="PANTHER" id="PTHR43673">
    <property type="entry name" value="NAD(P)H NITROREDUCTASE YDGI-RELATED"/>
    <property type="match status" value="1"/>
</dbReference>
<evidence type="ECO:0000256" key="1">
    <source>
        <dbReference type="ARBA" id="ARBA00007118"/>
    </source>
</evidence>
<comment type="similarity">
    <text evidence="1">Belongs to the nitroreductase family.</text>
</comment>
<protein>
    <recommendedName>
        <fullName evidence="3">Nitroreductase domain-containing protein</fullName>
    </recommendedName>
</protein>
<organism evidence="4">
    <name type="scientific">marine sediment metagenome</name>
    <dbReference type="NCBI Taxonomy" id="412755"/>
    <lineage>
        <taxon>unclassified sequences</taxon>
        <taxon>metagenomes</taxon>
        <taxon>ecological metagenomes</taxon>
    </lineage>
</organism>
<sequence length="118" mass="13386">TSNKMLPLNHFTKQAPVLIAIVLEKAKVITQIGGTIKNKEFPLIDIGIAAEHICLQAVSEGLGTCMLGWFNEKKVKQLLNIPSRKRVLLIITLGYPSNNRIRLKMRKELKEIVRYNSY</sequence>
<evidence type="ECO:0000313" key="4">
    <source>
        <dbReference type="EMBL" id="GAJ19588.1"/>
    </source>
</evidence>
<dbReference type="InterPro" id="IPR029479">
    <property type="entry name" value="Nitroreductase"/>
</dbReference>
<feature type="non-terminal residue" evidence="4">
    <location>
        <position position="1"/>
    </location>
</feature>
<reference evidence="4" key="1">
    <citation type="journal article" date="2014" name="Front. Microbiol.">
        <title>High frequency of phylogenetically diverse reductive dehalogenase-homologous genes in deep subseafloor sedimentary metagenomes.</title>
        <authorList>
            <person name="Kawai M."/>
            <person name="Futagami T."/>
            <person name="Toyoda A."/>
            <person name="Takaki Y."/>
            <person name="Nishi S."/>
            <person name="Hori S."/>
            <person name="Arai W."/>
            <person name="Tsubouchi T."/>
            <person name="Morono Y."/>
            <person name="Uchiyama I."/>
            <person name="Ito T."/>
            <person name="Fujiyama A."/>
            <person name="Inagaki F."/>
            <person name="Takami H."/>
        </authorList>
    </citation>
    <scope>NUCLEOTIDE SEQUENCE</scope>
    <source>
        <strain evidence="4">Expedition CK06-06</strain>
    </source>
</reference>
<feature type="domain" description="Nitroreductase" evidence="3">
    <location>
        <begin position="4"/>
        <end position="95"/>
    </location>
</feature>
<comment type="caution">
    <text evidence="4">The sequence shown here is derived from an EMBL/GenBank/DDBJ whole genome shotgun (WGS) entry which is preliminary data.</text>
</comment>
<dbReference type="EMBL" id="BARW01040665">
    <property type="protein sequence ID" value="GAJ19588.1"/>
    <property type="molecule type" value="Genomic_DNA"/>
</dbReference>
<dbReference type="AlphaFoldDB" id="X1UQ39"/>
<dbReference type="SUPFAM" id="SSF55469">
    <property type="entry name" value="FMN-dependent nitroreductase-like"/>
    <property type="match status" value="1"/>
</dbReference>
<dbReference type="InterPro" id="IPR000415">
    <property type="entry name" value="Nitroreductase-like"/>
</dbReference>
<dbReference type="Pfam" id="PF00881">
    <property type="entry name" value="Nitroreductase"/>
    <property type="match status" value="1"/>
</dbReference>
<gene>
    <name evidence="4" type="ORF">S12H4_61322</name>
</gene>
<name>X1UQ39_9ZZZZ</name>
<feature type="non-terminal residue" evidence="4">
    <location>
        <position position="118"/>
    </location>
</feature>
<dbReference type="Gene3D" id="3.40.109.10">
    <property type="entry name" value="NADH Oxidase"/>
    <property type="match status" value="1"/>
</dbReference>
<dbReference type="PANTHER" id="PTHR43673:SF10">
    <property type="entry name" value="NADH DEHYDROGENASE_NAD(P)H NITROREDUCTASE XCC3605-RELATED"/>
    <property type="match status" value="1"/>
</dbReference>
<accession>X1UQ39</accession>
<evidence type="ECO:0000259" key="3">
    <source>
        <dbReference type="Pfam" id="PF00881"/>
    </source>
</evidence>
<proteinExistence type="inferred from homology"/>